<evidence type="ECO:0000313" key="4">
    <source>
        <dbReference type="EMBL" id="CAF1513973.1"/>
    </source>
</evidence>
<dbReference type="OrthoDB" id="9980515at2759"/>
<proteinExistence type="predicted"/>
<evidence type="ECO:0000313" key="5">
    <source>
        <dbReference type="EMBL" id="CAF1543834.1"/>
    </source>
</evidence>
<dbReference type="EMBL" id="CAJNRE010012947">
    <property type="protein sequence ID" value="CAF2114973.1"/>
    <property type="molecule type" value="Genomic_DNA"/>
</dbReference>
<dbReference type="PROSITE" id="PS50005">
    <property type="entry name" value="TPR"/>
    <property type="match status" value="2"/>
</dbReference>
<dbReference type="SMART" id="SM00028">
    <property type="entry name" value="TPR"/>
    <property type="match status" value="14"/>
</dbReference>
<keyword evidence="2 3" id="KW-0802">TPR repeat</keyword>
<evidence type="ECO:0000313" key="6">
    <source>
        <dbReference type="EMBL" id="CAF2114973.1"/>
    </source>
</evidence>
<dbReference type="Proteomes" id="UP000663824">
    <property type="component" value="Unassembled WGS sequence"/>
</dbReference>
<gene>
    <name evidence="8" type="ORF">BYL167_LOCUS2956</name>
    <name evidence="4" type="ORF">CJN711_LOCUS27994</name>
    <name evidence="7" type="ORF">GIL414_LOCUS197</name>
    <name evidence="5" type="ORF">KQP761_LOCUS17151</name>
    <name evidence="6" type="ORF">MBJ925_LOCUS24776</name>
    <name evidence="9" type="ORF">SMN809_LOCUS4026</name>
</gene>
<evidence type="ECO:0000256" key="3">
    <source>
        <dbReference type="PROSITE-ProRule" id="PRU00339"/>
    </source>
</evidence>
<dbReference type="EMBL" id="CAJOBI010000891">
    <property type="protein sequence ID" value="CAF3851208.1"/>
    <property type="molecule type" value="Genomic_DNA"/>
</dbReference>
<dbReference type="Proteomes" id="UP000663855">
    <property type="component" value="Unassembled WGS sequence"/>
</dbReference>
<dbReference type="EMBL" id="CAJOBJ010000019">
    <property type="protein sequence ID" value="CAF3784003.1"/>
    <property type="molecule type" value="Genomic_DNA"/>
</dbReference>
<dbReference type="EMBL" id="CAJNOV010013199">
    <property type="protein sequence ID" value="CAF1513973.1"/>
    <property type="molecule type" value="Genomic_DNA"/>
</dbReference>
<dbReference type="Gene3D" id="1.25.40.10">
    <property type="entry name" value="Tetratricopeptide repeat domain"/>
    <property type="match status" value="5"/>
</dbReference>
<dbReference type="Proteomes" id="UP000663834">
    <property type="component" value="Unassembled WGS sequence"/>
</dbReference>
<dbReference type="EMBL" id="CAJOBH010000545">
    <property type="protein sequence ID" value="CAF3800292.1"/>
    <property type="molecule type" value="Genomic_DNA"/>
</dbReference>
<dbReference type="InterPro" id="IPR019734">
    <property type="entry name" value="TPR_rpt"/>
</dbReference>
<evidence type="ECO:0000313" key="8">
    <source>
        <dbReference type="EMBL" id="CAF3800292.1"/>
    </source>
</evidence>
<keyword evidence="1" id="KW-0677">Repeat</keyword>
<evidence type="ECO:0000313" key="10">
    <source>
        <dbReference type="Proteomes" id="UP000663855"/>
    </source>
</evidence>
<comment type="caution">
    <text evidence="4">The sequence shown here is derived from an EMBL/GenBank/DDBJ whole genome shotgun (WGS) entry which is preliminary data.</text>
</comment>
<dbReference type="Pfam" id="PF13424">
    <property type="entry name" value="TPR_12"/>
    <property type="match status" value="3"/>
</dbReference>
<dbReference type="InterPro" id="IPR011990">
    <property type="entry name" value="TPR-like_helical_dom_sf"/>
</dbReference>
<evidence type="ECO:0000256" key="2">
    <source>
        <dbReference type="ARBA" id="ARBA00022803"/>
    </source>
</evidence>
<dbReference type="Pfam" id="PF13181">
    <property type="entry name" value="TPR_8"/>
    <property type="match status" value="1"/>
</dbReference>
<name>A0A815UHD3_9BILA</name>
<reference evidence="4" key="1">
    <citation type="submission" date="2021-02" db="EMBL/GenBank/DDBJ databases">
        <authorList>
            <person name="Nowell W R."/>
        </authorList>
    </citation>
    <scope>NUCLEOTIDE SEQUENCE</scope>
</reference>
<sequence>MTTEPLDPENSANIMNCENNERSYQHDVNLFYHLNDQTKNLEDCIIVWLDLQFCAKPHYIDKLRGVVNYLRIFDNTDICMQYISAIKQEQVFLIISGRTGKHIIPLVHHLSQLNSIYIFCIKDQRHITWSSNYSKVKGVFIDEDKLYDRLSKDVLLCSSQTPMSIIEYEQTSHALNKDGKPLFLWSQILLQVLLRLPPSCNDKEDMINQARDQYCGNLVEQQKIDEFARIYSSDTAIKWYTRDCFVYRLVNKALRTENIDNIFLYRFFIADLYRQLERLYLSRVPDGNSSMLTCYRGQLIPINEFEKLKSSTNQHISINTFFSTSTSSSVAVNFFINGEQHDGTVCVLFEILVDITVPTKPFAHIHKWSVNSDEGEVLFTMGTIFKIESCDELDGFWHVKFTLSTEPDQELQALLKDYEIKIGETSSLLIFGEFLHKMNEFNKAERYYQILIRELPSDHVDVGMAFNNIATICTDRGEHKKAKTYLRRAFNIFRRTSSVDDLNVAEIYLNLASVYSRIDNNKAALKHEKKALQIQLRILPDNHLTLATTYNNIANTYDSLSKKTIALKYYRKARDIELQHLPPNHPDLAVTYNNMASVYIDMNDHQCAREYLNKALEIRKETLPSWHPDLADSYRIIGTLSAEADDTTDALEKYQESLRILLSTPSQALDHHRIYQLNSDIGDLLYQRQFHQSALRSYNMSLYHLNQCEFVNPFDKSIVYNNLAAVYIDMEKYNRAKNYCRKSLRAQRHCQDVEKYRNRFRSRLLMAKIFHAQKSDDKALVILKQLLEQQRRLLPESYNELYNVYETMKCIYFDKQNYKKSEYYIRKSMQIHLQFMSERKLDVGFDYEMLGAIYKKKSLPKKAIKWYKKAINIYLSAKPPPPSNLANAYFGLGQTILSIKKYSNAKLYLIKARKLLQENQSPHDIQIAEINLELGRLEYSRNRFQMATKYYQLALSICEQQPRLVHHDLIYLHNLLGISFIAEQKYDQAMYHFQKALEISEDRISTSCGEDEQIAMIIAEVYGHIAEIHLRDKKFDEALKNARVYLKLSRQYPKRYFNLSNSLLLMGSVYRNKELYQRALPFLRKARHLSSKCSNDYQTELYPYIYAELGICYGNMGDHRHRVAYKYYQLAKNASLNCQNDNFLRDLDENIKHMQTQ</sequence>
<accession>A0A815UHD3</accession>
<dbReference type="EMBL" id="CAJNOW010008735">
    <property type="protein sequence ID" value="CAF1543834.1"/>
    <property type="molecule type" value="Genomic_DNA"/>
</dbReference>
<dbReference type="PROSITE" id="PS51996">
    <property type="entry name" value="TR_MART"/>
    <property type="match status" value="1"/>
</dbReference>
<dbReference type="Proteomes" id="UP000676336">
    <property type="component" value="Unassembled WGS sequence"/>
</dbReference>
<evidence type="ECO:0000313" key="7">
    <source>
        <dbReference type="EMBL" id="CAF3784003.1"/>
    </source>
</evidence>
<dbReference type="Gene3D" id="3.90.176.10">
    <property type="entry name" value="Toxin ADP-ribosyltransferase, Chain A, domain 1"/>
    <property type="match status" value="1"/>
</dbReference>
<organism evidence="4 10">
    <name type="scientific">Rotaria magnacalcarata</name>
    <dbReference type="NCBI Taxonomy" id="392030"/>
    <lineage>
        <taxon>Eukaryota</taxon>
        <taxon>Metazoa</taxon>
        <taxon>Spiralia</taxon>
        <taxon>Gnathifera</taxon>
        <taxon>Rotifera</taxon>
        <taxon>Eurotatoria</taxon>
        <taxon>Bdelloidea</taxon>
        <taxon>Philodinida</taxon>
        <taxon>Philodinidae</taxon>
        <taxon>Rotaria</taxon>
    </lineage>
</organism>
<dbReference type="PANTHER" id="PTHR45641:SF1">
    <property type="entry name" value="AAA+ ATPASE DOMAIN-CONTAINING PROTEIN"/>
    <property type="match status" value="1"/>
</dbReference>
<feature type="repeat" description="TPR" evidence="3">
    <location>
        <begin position="589"/>
        <end position="622"/>
    </location>
</feature>
<dbReference type="SUPFAM" id="SSF56399">
    <property type="entry name" value="ADP-ribosylation"/>
    <property type="match status" value="1"/>
</dbReference>
<protein>
    <submittedName>
        <fullName evidence="4">Uncharacterized protein</fullName>
    </submittedName>
</protein>
<dbReference type="SUPFAM" id="SSF48452">
    <property type="entry name" value="TPR-like"/>
    <property type="match status" value="4"/>
</dbReference>
<evidence type="ECO:0000313" key="9">
    <source>
        <dbReference type="EMBL" id="CAF3851208.1"/>
    </source>
</evidence>
<feature type="repeat" description="TPR" evidence="3">
    <location>
        <begin position="970"/>
        <end position="1003"/>
    </location>
</feature>
<dbReference type="AlphaFoldDB" id="A0A815UHD3"/>
<evidence type="ECO:0000256" key="1">
    <source>
        <dbReference type="ARBA" id="ARBA00022737"/>
    </source>
</evidence>
<dbReference type="Pfam" id="PF13374">
    <property type="entry name" value="TPR_10"/>
    <property type="match status" value="1"/>
</dbReference>
<dbReference type="Proteomes" id="UP000681967">
    <property type="component" value="Unassembled WGS sequence"/>
</dbReference>
<dbReference type="PANTHER" id="PTHR45641">
    <property type="entry name" value="TETRATRICOPEPTIDE REPEAT PROTEIN (AFU_ORTHOLOGUE AFUA_6G03870)"/>
    <property type="match status" value="1"/>
</dbReference>
<dbReference type="Proteomes" id="UP000681720">
    <property type="component" value="Unassembled WGS sequence"/>
</dbReference>